<dbReference type="Pfam" id="PF03466">
    <property type="entry name" value="LysR_substrate"/>
    <property type="match status" value="1"/>
</dbReference>
<keyword evidence="2" id="KW-0805">Transcription regulation</keyword>
<dbReference type="EMBL" id="SNWQ01000001">
    <property type="protein sequence ID" value="TDO54504.1"/>
    <property type="molecule type" value="Genomic_DNA"/>
</dbReference>
<dbReference type="FunFam" id="1.10.10.10:FF:000001">
    <property type="entry name" value="LysR family transcriptional regulator"/>
    <property type="match status" value="1"/>
</dbReference>
<evidence type="ECO:0000256" key="1">
    <source>
        <dbReference type="ARBA" id="ARBA00009437"/>
    </source>
</evidence>
<dbReference type="Proteomes" id="UP000295388">
    <property type="component" value="Unassembled WGS sequence"/>
</dbReference>
<evidence type="ECO:0000313" key="6">
    <source>
        <dbReference type="EMBL" id="TDO54504.1"/>
    </source>
</evidence>
<evidence type="ECO:0000256" key="4">
    <source>
        <dbReference type="ARBA" id="ARBA00023163"/>
    </source>
</evidence>
<dbReference type="GO" id="GO:0003677">
    <property type="term" value="F:DNA binding"/>
    <property type="evidence" value="ECO:0007669"/>
    <property type="project" value="UniProtKB-KW"/>
</dbReference>
<evidence type="ECO:0000256" key="2">
    <source>
        <dbReference type="ARBA" id="ARBA00023015"/>
    </source>
</evidence>
<evidence type="ECO:0000256" key="3">
    <source>
        <dbReference type="ARBA" id="ARBA00023125"/>
    </source>
</evidence>
<dbReference type="GO" id="GO:0032993">
    <property type="term" value="C:protein-DNA complex"/>
    <property type="evidence" value="ECO:0007669"/>
    <property type="project" value="TreeGrafter"/>
</dbReference>
<keyword evidence="7" id="KW-1185">Reference proteome</keyword>
<comment type="caution">
    <text evidence="6">The sequence shown here is derived from an EMBL/GenBank/DDBJ whole genome shotgun (WGS) entry which is preliminary data.</text>
</comment>
<dbReference type="Pfam" id="PF00126">
    <property type="entry name" value="HTH_1"/>
    <property type="match status" value="1"/>
</dbReference>
<dbReference type="PANTHER" id="PTHR30346">
    <property type="entry name" value="TRANSCRIPTIONAL DUAL REGULATOR HCAR-RELATED"/>
    <property type="match status" value="1"/>
</dbReference>
<proteinExistence type="inferred from homology"/>
<comment type="similarity">
    <text evidence="1">Belongs to the LysR transcriptional regulatory family.</text>
</comment>
<keyword evidence="4" id="KW-0804">Transcription</keyword>
<dbReference type="Gene3D" id="1.10.10.10">
    <property type="entry name" value="Winged helix-like DNA-binding domain superfamily/Winged helix DNA-binding domain"/>
    <property type="match status" value="1"/>
</dbReference>
<dbReference type="InterPro" id="IPR036390">
    <property type="entry name" value="WH_DNA-bd_sf"/>
</dbReference>
<dbReference type="RefSeq" id="WP_133798087.1">
    <property type="nucleotide sequence ID" value="NZ_SNWQ01000001.1"/>
</dbReference>
<evidence type="ECO:0000259" key="5">
    <source>
        <dbReference type="PROSITE" id="PS50931"/>
    </source>
</evidence>
<dbReference type="CDD" id="cd08414">
    <property type="entry name" value="PBP2_LTTR_aromatics_like"/>
    <property type="match status" value="1"/>
</dbReference>
<dbReference type="AlphaFoldDB" id="A0A4R6KQU6"/>
<dbReference type="SUPFAM" id="SSF53850">
    <property type="entry name" value="Periplasmic binding protein-like II"/>
    <property type="match status" value="1"/>
</dbReference>
<dbReference type="PROSITE" id="PS50931">
    <property type="entry name" value="HTH_LYSR"/>
    <property type="match status" value="1"/>
</dbReference>
<dbReference type="OrthoDB" id="3181812at2"/>
<feature type="domain" description="HTH lysR-type" evidence="5">
    <location>
        <begin position="1"/>
        <end position="58"/>
    </location>
</feature>
<dbReference type="InterPro" id="IPR036388">
    <property type="entry name" value="WH-like_DNA-bd_sf"/>
</dbReference>
<dbReference type="InterPro" id="IPR005119">
    <property type="entry name" value="LysR_subst-bd"/>
</dbReference>
<protein>
    <submittedName>
        <fullName evidence="6">DNA-binding transcriptional LysR family regulator</fullName>
    </submittedName>
</protein>
<name>A0A4R6KQU6_9ACTN</name>
<dbReference type="PANTHER" id="PTHR30346:SF0">
    <property type="entry name" value="HCA OPERON TRANSCRIPTIONAL ACTIVATOR HCAR"/>
    <property type="match status" value="1"/>
</dbReference>
<dbReference type="Gene3D" id="3.40.190.10">
    <property type="entry name" value="Periplasmic binding protein-like II"/>
    <property type="match status" value="2"/>
</dbReference>
<organism evidence="6 7">
    <name type="scientific">Kribbella caucasensis</name>
    <dbReference type="NCBI Taxonomy" id="2512215"/>
    <lineage>
        <taxon>Bacteria</taxon>
        <taxon>Bacillati</taxon>
        <taxon>Actinomycetota</taxon>
        <taxon>Actinomycetes</taxon>
        <taxon>Propionibacteriales</taxon>
        <taxon>Kribbellaceae</taxon>
        <taxon>Kribbella</taxon>
    </lineage>
</organism>
<dbReference type="GO" id="GO:0003700">
    <property type="term" value="F:DNA-binding transcription factor activity"/>
    <property type="evidence" value="ECO:0007669"/>
    <property type="project" value="InterPro"/>
</dbReference>
<gene>
    <name evidence="6" type="ORF">EV643_101293</name>
</gene>
<dbReference type="PRINTS" id="PR00039">
    <property type="entry name" value="HTHLYSR"/>
</dbReference>
<sequence>MELRQLQSFVVVADELNVGRAATRLHLTQPSLSRQIAALERDLGVELFARVRKRFVLTAAGESFRADATELLRRADEAVQNAQRTQRGELGKLRLRFVQSATFEVLPRLLGAFRQAYPQVVLDLETLTTIRQTEELRDGRIDVGLLRLPAAEPGLASRVVSTDPLVAALPAGHPLAKRSRLRLADLADDTFVLYTRASGPSVFDTIVSYCKAAGFTPRITQHGADVQTIVSLVAAGLGVSLLIAPTPPIDPAAVVYRELSDDLPPWQLSVAWSPDNPSPVLTRFLQLTGP</sequence>
<dbReference type="SUPFAM" id="SSF46785">
    <property type="entry name" value="Winged helix' DNA-binding domain"/>
    <property type="match status" value="1"/>
</dbReference>
<evidence type="ECO:0000313" key="7">
    <source>
        <dbReference type="Proteomes" id="UP000295388"/>
    </source>
</evidence>
<keyword evidence="3 6" id="KW-0238">DNA-binding</keyword>
<dbReference type="InterPro" id="IPR000847">
    <property type="entry name" value="LysR_HTH_N"/>
</dbReference>
<reference evidence="6 7" key="1">
    <citation type="submission" date="2019-03" db="EMBL/GenBank/DDBJ databases">
        <title>Genomic Encyclopedia of Type Strains, Phase III (KMG-III): the genomes of soil and plant-associated and newly described type strains.</title>
        <authorList>
            <person name="Whitman W."/>
        </authorList>
    </citation>
    <scope>NUCLEOTIDE SEQUENCE [LARGE SCALE GENOMIC DNA]</scope>
    <source>
        <strain evidence="6 7">VKM Ac-2527</strain>
    </source>
</reference>
<accession>A0A4R6KQU6</accession>